<evidence type="ECO:0000313" key="2">
    <source>
        <dbReference type="Proteomes" id="UP000199163"/>
    </source>
</evidence>
<name>A0A1G8KL64_9BACI</name>
<reference evidence="2" key="1">
    <citation type="submission" date="2016-10" db="EMBL/GenBank/DDBJ databases">
        <authorList>
            <person name="Varghese N."/>
            <person name="Submissions S."/>
        </authorList>
    </citation>
    <scope>NUCLEOTIDE SEQUENCE [LARGE SCALE GENOMIC DNA]</scope>
    <source>
        <strain evidence="2">DSM 21632</strain>
    </source>
</reference>
<dbReference type="Proteomes" id="UP000199163">
    <property type="component" value="Unassembled WGS sequence"/>
</dbReference>
<sequence length="38" mass="4219">MFYDKQIGPFLFLGKSGADSAIRNNVNVFLQAVQERGS</sequence>
<evidence type="ECO:0000313" key="1">
    <source>
        <dbReference type="EMBL" id="SDI44139.1"/>
    </source>
</evidence>
<protein>
    <submittedName>
        <fullName evidence="1">Uncharacterized protein</fullName>
    </submittedName>
</protein>
<gene>
    <name evidence="1" type="ORF">SAMN05192534_1552</name>
</gene>
<keyword evidence="2" id="KW-1185">Reference proteome</keyword>
<dbReference type="AlphaFoldDB" id="A0A1G8KL64"/>
<accession>A0A1G8KL64</accession>
<proteinExistence type="predicted"/>
<organism evidence="1 2">
    <name type="scientific">Alteribacillus persepolensis</name>
    <dbReference type="NCBI Taxonomy" id="568899"/>
    <lineage>
        <taxon>Bacteria</taxon>
        <taxon>Bacillati</taxon>
        <taxon>Bacillota</taxon>
        <taxon>Bacilli</taxon>
        <taxon>Bacillales</taxon>
        <taxon>Bacillaceae</taxon>
        <taxon>Alteribacillus</taxon>
    </lineage>
</organism>
<dbReference type="EMBL" id="FNDK01000055">
    <property type="protein sequence ID" value="SDI44139.1"/>
    <property type="molecule type" value="Genomic_DNA"/>
</dbReference>